<protein>
    <submittedName>
        <fullName evidence="4">Iron-sulfur cluster assembly protein SufB</fullName>
    </submittedName>
</protein>
<name>A0A1U9RSJ5_CARRU</name>
<dbReference type="NCBIfam" id="TIGR01980">
    <property type="entry name" value="sufB"/>
    <property type="match status" value="1"/>
</dbReference>
<dbReference type="AlphaFoldDB" id="A0A1U9RSJ5"/>
<feature type="domain" description="SUF system FeS cluster assembly SufBD core" evidence="2">
    <location>
        <begin position="182"/>
        <end position="420"/>
    </location>
</feature>
<evidence type="ECO:0000313" key="4">
    <source>
        <dbReference type="EMBL" id="AQU89455.1"/>
    </source>
</evidence>
<accession>A0A1U9RSJ5</accession>
<dbReference type="InterPro" id="IPR010231">
    <property type="entry name" value="SUF_FeS_clus_asmbl_SufB"/>
</dbReference>
<dbReference type="Pfam" id="PF19295">
    <property type="entry name" value="SufBD_N"/>
    <property type="match status" value="1"/>
</dbReference>
<dbReference type="SUPFAM" id="SSF101960">
    <property type="entry name" value="Stabilizer of iron transporter SufD"/>
    <property type="match status" value="1"/>
</dbReference>
<dbReference type="PANTHER" id="PTHR30508:SF1">
    <property type="entry name" value="UPF0051 PROTEIN ABCI8, CHLOROPLASTIC-RELATED"/>
    <property type="match status" value="1"/>
</dbReference>
<reference evidence="4 5" key="1">
    <citation type="submission" date="2017-02" db="EMBL/GenBank/DDBJ databases">
        <title>Complete Genome of Candidatus Carsonella ruddii strain BC, a Nutritional Endosymbiont of Bactericera cockerelli.</title>
        <authorList>
            <person name="Riley A.B."/>
            <person name="Kim D.H."/>
            <person name="Hansen A.K."/>
        </authorList>
    </citation>
    <scope>NUCLEOTIDE SEQUENCE [LARGE SCALE GENOMIC DNA]</scope>
    <source>
        <strain evidence="4 5">BC</strain>
    </source>
</reference>
<gene>
    <name evidence="4" type="ORF">BW244_0037</name>
</gene>
<dbReference type="Pfam" id="PF01458">
    <property type="entry name" value="SUFBD_core"/>
    <property type="match status" value="1"/>
</dbReference>
<dbReference type="InterPro" id="IPR000825">
    <property type="entry name" value="SUF_FeS_clus_asmbl_SufBD_core"/>
</dbReference>
<dbReference type="PANTHER" id="PTHR30508">
    <property type="entry name" value="FES CLUSTER ASSEMBLY PROTEIN SUF"/>
    <property type="match status" value="1"/>
</dbReference>
<evidence type="ECO:0000259" key="3">
    <source>
        <dbReference type="Pfam" id="PF19295"/>
    </source>
</evidence>
<evidence type="ECO:0000259" key="2">
    <source>
        <dbReference type="Pfam" id="PF01458"/>
    </source>
</evidence>
<comment type="similarity">
    <text evidence="1">Belongs to the iron-sulfur cluster assembly SufBD family.</text>
</comment>
<dbReference type="InterPro" id="IPR045595">
    <property type="entry name" value="SufBD_N"/>
</dbReference>
<dbReference type="RefSeq" id="WP_211118547.1">
    <property type="nucleotide sequence ID" value="NZ_CP019943.1"/>
</dbReference>
<feature type="domain" description="SUF system FeS cluster assembly SufBD N-terminal" evidence="3">
    <location>
        <begin position="79"/>
        <end position="171"/>
    </location>
</feature>
<dbReference type="InterPro" id="IPR055346">
    <property type="entry name" value="Fe-S_cluster_assembly_SufBD"/>
</dbReference>
<organism evidence="4 5">
    <name type="scientific">Carsonella ruddii</name>
    <dbReference type="NCBI Taxonomy" id="114186"/>
    <lineage>
        <taxon>Bacteria</taxon>
        <taxon>Pseudomonadati</taxon>
        <taxon>Pseudomonadota</taxon>
        <taxon>Gammaproteobacteria</taxon>
        <taxon>Oceanospirillales</taxon>
        <taxon>Halomonadaceae</taxon>
        <taxon>Zymobacter group</taxon>
        <taxon>Candidatus Carsonella</taxon>
    </lineage>
</organism>
<sequence>MNKFNYYSIINSYQIEEKYCENLIKEISRINNEPFWLLSFRLNSFNFLKKIKIPNWGNFFLKKILLYNSCYYSFHDNKNNYSIKKTFKKIINKNKPIDFIYNSISIKTTMKKKLLDKGIIFCSFNEAIKNFKNIILKYLGSIVKPYDNFFACLNSSIFSDGTFVYVPKNTICPIELSSYFRINDEVGQFERTLIICEENSSLSYLEGCTASIKKQNQLHAAIVEIIVKKNSIIKYSTVQNWYSGNKFNLNGIYNFVTKRGICYGKNSNLVWIQIETGSSITWKYPSSILKGDFSNSEFYSISISNNYQQIDTGTKMYYLGNNCNSYINSKSISLNNSIQTYRGYIKVLNNSNNSKNFTSCDSIIIDNGKIFTFPINSISNYNSIIEHEASVTKISLNEIILLKSKGLWNYQCYNMLINNFCYNIIKKLPLEFFSEINDLINSIINYSII</sequence>
<dbReference type="EMBL" id="CP019943">
    <property type="protein sequence ID" value="AQU89455.1"/>
    <property type="molecule type" value="Genomic_DNA"/>
</dbReference>
<proteinExistence type="inferred from homology"/>
<dbReference type="GO" id="GO:0016226">
    <property type="term" value="P:iron-sulfur cluster assembly"/>
    <property type="evidence" value="ECO:0007669"/>
    <property type="project" value="InterPro"/>
</dbReference>
<evidence type="ECO:0000256" key="1">
    <source>
        <dbReference type="ARBA" id="ARBA00043967"/>
    </source>
</evidence>
<dbReference type="InterPro" id="IPR037284">
    <property type="entry name" value="SUF_FeS_clus_asmbl_SufBD_sf"/>
</dbReference>
<evidence type="ECO:0000313" key="5">
    <source>
        <dbReference type="Proteomes" id="UP000189666"/>
    </source>
</evidence>
<dbReference type="Proteomes" id="UP000189666">
    <property type="component" value="Chromosome"/>
</dbReference>